<name>A0A2R7Y4J3_9ARCH</name>
<reference evidence="3 4" key="1">
    <citation type="submission" date="2017-04" db="EMBL/GenBank/DDBJ databases">
        <title>Draft Aigarchaeota genome from a New Zealand hot spring.</title>
        <authorList>
            <person name="Reysenbach A.-L."/>
            <person name="Donaho J.A."/>
            <person name="Gerhart J."/>
            <person name="Kelley J.F."/>
            <person name="Kouba K."/>
            <person name="Podar M."/>
            <person name="Stott M."/>
        </authorList>
    </citation>
    <scope>NUCLEOTIDE SEQUENCE [LARGE SCALE GENOMIC DNA]</scope>
    <source>
        <strain evidence="3">NZ13_MG1</strain>
    </source>
</reference>
<gene>
    <name evidence="3" type="ORF">B9J98_05380</name>
</gene>
<protein>
    <recommendedName>
        <fullName evidence="2">NAD-dependent epimerase/dehydratase domain-containing protein</fullName>
    </recommendedName>
</protein>
<evidence type="ECO:0000256" key="1">
    <source>
        <dbReference type="ARBA" id="ARBA00007637"/>
    </source>
</evidence>
<organism evidence="3 4">
    <name type="scientific">Candidatus Terraquivivens tikiterensis</name>
    <dbReference type="NCBI Taxonomy" id="1980982"/>
    <lineage>
        <taxon>Archaea</taxon>
        <taxon>Nitrososphaerota</taxon>
        <taxon>Candidatus Wolframiiraptoraceae</taxon>
        <taxon>Candidatus Terraquivivens</taxon>
    </lineage>
</organism>
<evidence type="ECO:0000259" key="2">
    <source>
        <dbReference type="Pfam" id="PF01370"/>
    </source>
</evidence>
<feature type="domain" description="NAD-dependent epimerase/dehydratase" evidence="2">
    <location>
        <begin position="4"/>
        <end position="224"/>
    </location>
</feature>
<dbReference type="Proteomes" id="UP000244066">
    <property type="component" value="Unassembled WGS sequence"/>
</dbReference>
<dbReference type="PANTHER" id="PTHR43000">
    <property type="entry name" value="DTDP-D-GLUCOSE 4,6-DEHYDRATASE-RELATED"/>
    <property type="match status" value="1"/>
</dbReference>
<evidence type="ECO:0000313" key="4">
    <source>
        <dbReference type="Proteomes" id="UP000244066"/>
    </source>
</evidence>
<evidence type="ECO:0000313" key="3">
    <source>
        <dbReference type="EMBL" id="PUA31752.1"/>
    </source>
</evidence>
<sequence>MRLLITGSEGFVGRNLKRYFKSFGYEVAGVDIVGSAEYVADVTDKDAVFHAVMDFKPDAIVHLAAVVSIPKSIEDPYNCYRVNCFGTLNVLEASARIGLKRFVYASSANVYGLPKELPVREETPINPRSPYDFSKVIAEKLVESYVRHKGLPAVILRSWKLFGEEDVPTSAIVRFVRSCLANQPLHLYNAGRDSTDPTYIENYCVAVKLCLEREEAVGQVFNVGTGNEVTIRQLAEKIRELTGSSSELVLLPPRTEMESEPMRSYPSIKKLMGIGYRPVVSLEEGLKRVIDYERKMVGF</sequence>
<dbReference type="Gene3D" id="3.40.50.720">
    <property type="entry name" value="NAD(P)-binding Rossmann-like Domain"/>
    <property type="match status" value="1"/>
</dbReference>
<dbReference type="InterPro" id="IPR036291">
    <property type="entry name" value="NAD(P)-bd_dom_sf"/>
</dbReference>
<comment type="caution">
    <text evidence="3">The sequence shown here is derived from an EMBL/GenBank/DDBJ whole genome shotgun (WGS) entry which is preliminary data.</text>
</comment>
<comment type="similarity">
    <text evidence="1">Belongs to the NAD(P)-dependent epimerase/dehydratase family.</text>
</comment>
<dbReference type="Pfam" id="PF01370">
    <property type="entry name" value="Epimerase"/>
    <property type="match status" value="1"/>
</dbReference>
<accession>A0A2R7Y4J3</accession>
<dbReference type="SUPFAM" id="SSF51735">
    <property type="entry name" value="NAD(P)-binding Rossmann-fold domains"/>
    <property type="match status" value="1"/>
</dbReference>
<dbReference type="AlphaFoldDB" id="A0A2R7Y4J3"/>
<proteinExistence type="inferred from homology"/>
<dbReference type="EMBL" id="NDWU01000013">
    <property type="protein sequence ID" value="PUA31752.1"/>
    <property type="molecule type" value="Genomic_DNA"/>
</dbReference>
<dbReference type="InterPro" id="IPR001509">
    <property type="entry name" value="Epimerase_deHydtase"/>
</dbReference>